<evidence type="ECO:0000256" key="1">
    <source>
        <dbReference type="SAM" id="Coils"/>
    </source>
</evidence>
<accession>A0A6V7WKB3</accession>
<dbReference type="Proteomes" id="UP000580250">
    <property type="component" value="Unassembled WGS sequence"/>
</dbReference>
<dbReference type="AlphaFoldDB" id="A0A6V7WKB3"/>
<feature type="compositionally biased region" description="Basic and acidic residues" evidence="2">
    <location>
        <begin position="209"/>
        <end position="227"/>
    </location>
</feature>
<sequence>MFYQNKGDELIDNVRGNIEKALAVVLSEKQKAERIISVEDKIDELILNHQNGPLMNAISLIMINIMDTTIYDFVNNIYKLLRYAILFKEIIKMHEARNDQLIYPAVLAVLYEELFVEINKITEKNEEGESNFEEKEENKIIENELKIKGSDEENQKIFEKEIEKFKTNIDNLIVDDFSVILSVYKIFKILEENGENLLLEKENNEDLNENLKEDENKNMKIPKDAKGKSIMIEGDD</sequence>
<dbReference type="EMBL" id="CAJEWN010000638">
    <property type="protein sequence ID" value="CAD2187426.1"/>
    <property type="molecule type" value="Genomic_DNA"/>
</dbReference>
<organism evidence="3 4">
    <name type="scientific">Meloidogyne enterolobii</name>
    <name type="common">Root-knot nematode worm</name>
    <name type="synonym">Meloidogyne mayaguensis</name>
    <dbReference type="NCBI Taxonomy" id="390850"/>
    <lineage>
        <taxon>Eukaryota</taxon>
        <taxon>Metazoa</taxon>
        <taxon>Ecdysozoa</taxon>
        <taxon>Nematoda</taxon>
        <taxon>Chromadorea</taxon>
        <taxon>Rhabditida</taxon>
        <taxon>Tylenchina</taxon>
        <taxon>Tylenchomorpha</taxon>
        <taxon>Tylenchoidea</taxon>
        <taxon>Meloidogynidae</taxon>
        <taxon>Meloidogyninae</taxon>
        <taxon>Meloidogyne</taxon>
    </lineage>
</organism>
<protein>
    <submittedName>
        <fullName evidence="3">Uncharacterized protein</fullName>
    </submittedName>
</protein>
<comment type="caution">
    <text evidence="3">The sequence shown here is derived from an EMBL/GenBank/DDBJ whole genome shotgun (WGS) entry which is preliminary data.</text>
</comment>
<keyword evidence="1" id="KW-0175">Coiled coil</keyword>
<evidence type="ECO:0000313" key="3">
    <source>
        <dbReference type="EMBL" id="CAD2187426.1"/>
    </source>
</evidence>
<proteinExistence type="predicted"/>
<gene>
    <name evidence="3" type="ORF">MENT_LOCUS40013</name>
</gene>
<feature type="region of interest" description="Disordered" evidence="2">
    <location>
        <begin position="209"/>
        <end position="236"/>
    </location>
</feature>
<evidence type="ECO:0000256" key="2">
    <source>
        <dbReference type="SAM" id="MobiDB-lite"/>
    </source>
</evidence>
<reference evidence="3 4" key="1">
    <citation type="submission" date="2020-08" db="EMBL/GenBank/DDBJ databases">
        <authorList>
            <person name="Koutsovoulos G."/>
            <person name="Danchin GJ E."/>
        </authorList>
    </citation>
    <scope>NUCLEOTIDE SEQUENCE [LARGE SCALE GENOMIC DNA]</scope>
</reference>
<evidence type="ECO:0000313" key="4">
    <source>
        <dbReference type="Proteomes" id="UP000580250"/>
    </source>
</evidence>
<name>A0A6V7WKB3_MELEN</name>
<feature type="coiled-coil region" evidence="1">
    <location>
        <begin position="111"/>
        <end position="138"/>
    </location>
</feature>